<dbReference type="Gene3D" id="3.30.450.20">
    <property type="entry name" value="PAS domain"/>
    <property type="match status" value="1"/>
</dbReference>
<dbReference type="GO" id="GO:0005886">
    <property type="term" value="C:plasma membrane"/>
    <property type="evidence" value="ECO:0007669"/>
    <property type="project" value="TreeGrafter"/>
</dbReference>
<dbReference type="InterPro" id="IPR004090">
    <property type="entry name" value="Chemotax_Me-accpt_rcpt"/>
</dbReference>
<comment type="subcellular location">
    <subcellularLocation>
        <location evidence="1">Membrane</location>
    </subcellularLocation>
</comment>
<dbReference type="KEGG" id="aon:DEH84_06160"/>
<sequence>MRVNLPVIDEPFPYPRGMSLVSTTDLKGRITYCNPAFIHVSGYTRDELLGQPHNMIRHPDMPGEAFRDMWSAIQAGRPWSGLVKNRRKDGRHYWVRANVTPLMQGSEPVGFMSVRTEPEAAEIDAATRLYAQMRAEAESGARTVGLHNGRVVRLGWRGKLSDLTYMDLAGELTVASVIMTALGFGLGMLVEHGLEALGNAKWLLAALFMLGIGLLGRVVFSRLAVAPFRDLLSFANRMAAGDLTVPIHSDRLDIVGQFTRALNQLQVNLRAIVSDARTEVDQMLIATREIASGNQDLSGRTEAQASSLEETAASMEEITGTVRQSADTAQQAAQLAEQTTSITQRSDQAVDNLTRTIRAIEESSSRINDIIQVIDSIAFQTNILALNAAVEAARAGEQGRGFAVVAAEVRALAQRTATAAKEVKQLITDSGEKVKAGADMSEAARVSMREALTSVDQVGSLVGTISHGAREQLSGISQINQAVSQLDGITQQNAAAVEQIAAASMSMAERARVLADSVKVFRLDASDKHHGDTDAVALRKAAKTAHEAAPASR</sequence>
<dbReference type="PROSITE" id="PS50885">
    <property type="entry name" value="HAMP"/>
    <property type="match status" value="1"/>
</dbReference>
<dbReference type="CDD" id="cd00130">
    <property type="entry name" value="PAS"/>
    <property type="match status" value="1"/>
</dbReference>
<name>A0A2U8FQ20_9BURK</name>
<dbReference type="InterPro" id="IPR013655">
    <property type="entry name" value="PAS_fold_3"/>
</dbReference>
<dbReference type="InterPro" id="IPR003660">
    <property type="entry name" value="HAMP_dom"/>
</dbReference>
<protein>
    <submittedName>
        <fullName evidence="9">Chemotaxis protein</fullName>
    </submittedName>
</protein>
<dbReference type="SMART" id="SM00304">
    <property type="entry name" value="HAMP"/>
    <property type="match status" value="1"/>
</dbReference>
<feature type="transmembrane region" description="Helical" evidence="5">
    <location>
        <begin position="202"/>
        <end position="220"/>
    </location>
</feature>
<dbReference type="PANTHER" id="PTHR43531:SF14">
    <property type="entry name" value="METHYL-ACCEPTING CHEMOTAXIS PROTEIN I-RELATED"/>
    <property type="match status" value="1"/>
</dbReference>
<keyword evidence="5" id="KW-1133">Transmembrane helix</keyword>
<dbReference type="Pfam" id="PF08447">
    <property type="entry name" value="PAS_3"/>
    <property type="match status" value="1"/>
</dbReference>
<evidence type="ECO:0000256" key="3">
    <source>
        <dbReference type="ARBA" id="ARBA00029447"/>
    </source>
</evidence>
<keyword evidence="2" id="KW-0488">Methylation</keyword>
<dbReference type="GO" id="GO:0006935">
    <property type="term" value="P:chemotaxis"/>
    <property type="evidence" value="ECO:0007669"/>
    <property type="project" value="InterPro"/>
</dbReference>
<dbReference type="InterPro" id="IPR035965">
    <property type="entry name" value="PAS-like_dom_sf"/>
</dbReference>
<gene>
    <name evidence="9" type="ORF">DEH84_06160</name>
</gene>
<dbReference type="Gene3D" id="1.10.287.950">
    <property type="entry name" value="Methyl-accepting chemotaxis protein"/>
    <property type="match status" value="1"/>
</dbReference>
<keyword evidence="10" id="KW-1185">Reference proteome</keyword>
<dbReference type="PANTHER" id="PTHR43531">
    <property type="entry name" value="PROTEIN ICFG"/>
    <property type="match status" value="1"/>
</dbReference>
<evidence type="ECO:0000256" key="5">
    <source>
        <dbReference type="SAM" id="Phobius"/>
    </source>
</evidence>
<dbReference type="EMBL" id="CP029210">
    <property type="protein sequence ID" value="AWI53060.1"/>
    <property type="molecule type" value="Genomic_DNA"/>
</dbReference>
<dbReference type="CDD" id="cd06225">
    <property type="entry name" value="HAMP"/>
    <property type="match status" value="1"/>
</dbReference>
<evidence type="ECO:0000313" key="9">
    <source>
        <dbReference type="EMBL" id="AWI53060.1"/>
    </source>
</evidence>
<feature type="domain" description="PAS" evidence="7">
    <location>
        <begin position="25"/>
        <end position="60"/>
    </location>
</feature>
<dbReference type="AlphaFoldDB" id="A0A2U8FQ20"/>
<dbReference type="FunFam" id="1.10.287.950:FF:000001">
    <property type="entry name" value="Methyl-accepting chemotaxis sensory transducer"/>
    <property type="match status" value="1"/>
</dbReference>
<dbReference type="GO" id="GO:0004888">
    <property type="term" value="F:transmembrane signaling receptor activity"/>
    <property type="evidence" value="ECO:0007669"/>
    <property type="project" value="InterPro"/>
</dbReference>
<feature type="transmembrane region" description="Helical" evidence="5">
    <location>
        <begin position="168"/>
        <end position="190"/>
    </location>
</feature>
<evidence type="ECO:0000259" key="6">
    <source>
        <dbReference type="PROSITE" id="PS50111"/>
    </source>
</evidence>
<dbReference type="SUPFAM" id="SSF55785">
    <property type="entry name" value="PYP-like sensor domain (PAS domain)"/>
    <property type="match status" value="1"/>
</dbReference>
<dbReference type="Proteomes" id="UP000244892">
    <property type="component" value="Chromosome"/>
</dbReference>
<evidence type="ECO:0000259" key="8">
    <source>
        <dbReference type="PROSITE" id="PS50885"/>
    </source>
</evidence>
<dbReference type="PROSITE" id="PS50112">
    <property type="entry name" value="PAS"/>
    <property type="match status" value="1"/>
</dbReference>
<keyword evidence="4" id="KW-0807">Transducer</keyword>
<dbReference type="InterPro" id="IPR051310">
    <property type="entry name" value="MCP_chemotaxis"/>
</dbReference>
<evidence type="ECO:0000256" key="1">
    <source>
        <dbReference type="ARBA" id="ARBA00004370"/>
    </source>
</evidence>
<dbReference type="PRINTS" id="PR00260">
    <property type="entry name" value="CHEMTRNSDUCR"/>
</dbReference>
<dbReference type="Pfam" id="PF00015">
    <property type="entry name" value="MCPsignal"/>
    <property type="match status" value="1"/>
</dbReference>
<keyword evidence="5" id="KW-0812">Transmembrane</keyword>
<dbReference type="SMART" id="SM00283">
    <property type="entry name" value="MA"/>
    <property type="match status" value="1"/>
</dbReference>
<proteinExistence type="inferred from homology"/>
<evidence type="ECO:0000313" key="10">
    <source>
        <dbReference type="Proteomes" id="UP000244892"/>
    </source>
</evidence>
<keyword evidence="5" id="KW-0472">Membrane</keyword>
<reference evidence="9 10" key="1">
    <citation type="submission" date="2018-05" db="EMBL/GenBank/DDBJ databases">
        <title>complete genome sequence of Aquabacterium olei NBRC 110486.</title>
        <authorList>
            <person name="Tang B."/>
            <person name="Chang J."/>
            <person name="Zhang L."/>
            <person name="Yang H."/>
        </authorList>
    </citation>
    <scope>NUCLEOTIDE SEQUENCE [LARGE SCALE GENOMIC DNA]</scope>
    <source>
        <strain evidence="9 10">NBRC 110486</strain>
    </source>
</reference>
<accession>A0A2U8FQ20</accession>
<evidence type="ECO:0000256" key="2">
    <source>
        <dbReference type="ARBA" id="ARBA00022481"/>
    </source>
</evidence>
<organism evidence="9 10">
    <name type="scientific">Aquabacterium olei</name>
    <dbReference type="NCBI Taxonomy" id="1296669"/>
    <lineage>
        <taxon>Bacteria</taxon>
        <taxon>Pseudomonadati</taxon>
        <taxon>Pseudomonadota</taxon>
        <taxon>Betaproteobacteria</taxon>
        <taxon>Burkholderiales</taxon>
        <taxon>Aquabacterium</taxon>
    </lineage>
</organism>
<feature type="domain" description="Methyl-accepting transducer" evidence="6">
    <location>
        <begin position="279"/>
        <end position="508"/>
    </location>
</feature>
<feature type="domain" description="HAMP" evidence="8">
    <location>
        <begin position="222"/>
        <end position="274"/>
    </location>
</feature>
<dbReference type="SUPFAM" id="SSF58104">
    <property type="entry name" value="Methyl-accepting chemotaxis protein (MCP) signaling domain"/>
    <property type="match status" value="1"/>
</dbReference>
<evidence type="ECO:0000259" key="7">
    <source>
        <dbReference type="PROSITE" id="PS50112"/>
    </source>
</evidence>
<dbReference type="InterPro" id="IPR000014">
    <property type="entry name" value="PAS"/>
</dbReference>
<dbReference type="CDD" id="cd11386">
    <property type="entry name" value="MCP_signal"/>
    <property type="match status" value="1"/>
</dbReference>
<dbReference type="RefSeq" id="WP_109035727.1">
    <property type="nucleotide sequence ID" value="NZ_CP029210.1"/>
</dbReference>
<dbReference type="InterPro" id="IPR004089">
    <property type="entry name" value="MCPsignal_dom"/>
</dbReference>
<comment type="similarity">
    <text evidence="3">Belongs to the methyl-accepting chemotaxis (MCP) protein family.</text>
</comment>
<dbReference type="PROSITE" id="PS50111">
    <property type="entry name" value="CHEMOTAXIS_TRANSDUC_2"/>
    <property type="match status" value="1"/>
</dbReference>
<evidence type="ECO:0000256" key="4">
    <source>
        <dbReference type="PROSITE-ProRule" id="PRU00284"/>
    </source>
</evidence>
<dbReference type="NCBIfam" id="TIGR00229">
    <property type="entry name" value="sensory_box"/>
    <property type="match status" value="1"/>
</dbReference>
<dbReference type="GO" id="GO:0007165">
    <property type="term" value="P:signal transduction"/>
    <property type="evidence" value="ECO:0007669"/>
    <property type="project" value="UniProtKB-KW"/>
</dbReference>
<dbReference type="OrthoDB" id="9806477at2"/>